<gene>
    <name evidence="1" type="ORF">HanXRQr2_Chr04g0188281</name>
</gene>
<dbReference type="EMBL" id="MNCJ02000319">
    <property type="protein sequence ID" value="KAF5812047.1"/>
    <property type="molecule type" value="Genomic_DNA"/>
</dbReference>
<sequence>MNLHTLPRKVNLHGSQQGVVTCNANGGYMLLLCKTEFHLRLRNWSNHILVLEATKVLIRWQHKDGLQVCLDIS</sequence>
<keyword evidence="2" id="KW-1185">Reference proteome</keyword>
<reference evidence="1" key="2">
    <citation type="submission" date="2020-06" db="EMBL/GenBank/DDBJ databases">
        <title>Helianthus annuus Genome sequencing and assembly Release 2.</title>
        <authorList>
            <person name="Gouzy J."/>
            <person name="Langlade N."/>
            <person name="Munos S."/>
        </authorList>
    </citation>
    <scope>NUCLEOTIDE SEQUENCE</scope>
    <source>
        <tissue evidence="1">Leaves</tissue>
    </source>
</reference>
<proteinExistence type="predicted"/>
<evidence type="ECO:0000313" key="2">
    <source>
        <dbReference type="Proteomes" id="UP000215914"/>
    </source>
</evidence>
<dbReference type="Proteomes" id="UP000215914">
    <property type="component" value="Unassembled WGS sequence"/>
</dbReference>
<organism evidence="1 2">
    <name type="scientific">Helianthus annuus</name>
    <name type="common">Common sunflower</name>
    <dbReference type="NCBI Taxonomy" id="4232"/>
    <lineage>
        <taxon>Eukaryota</taxon>
        <taxon>Viridiplantae</taxon>
        <taxon>Streptophyta</taxon>
        <taxon>Embryophyta</taxon>
        <taxon>Tracheophyta</taxon>
        <taxon>Spermatophyta</taxon>
        <taxon>Magnoliopsida</taxon>
        <taxon>eudicotyledons</taxon>
        <taxon>Gunneridae</taxon>
        <taxon>Pentapetalae</taxon>
        <taxon>asterids</taxon>
        <taxon>campanulids</taxon>
        <taxon>Asterales</taxon>
        <taxon>Asteraceae</taxon>
        <taxon>Asteroideae</taxon>
        <taxon>Heliantheae alliance</taxon>
        <taxon>Heliantheae</taxon>
        <taxon>Helianthus</taxon>
    </lineage>
</organism>
<dbReference type="AlphaFoldDB" id="A0A9K3NT00"/>
<comment type="caution">
    <text evidence="1">The sequence shown here is derived from an EMBL/GenBank/DDBJ whole genome shotgun (WGS) entry which is preliminary data.</text>
</comment>
<name>A0A9K3NT00_HELAN</name>
<evidence type="ECO:0000313" key="1">
    <source>
        <dbReference type="EMBL" id="KAF5812047.1"/>
    </source>
</evidence>
<protein>
    <submittedName>
        <fullName evidence="1">Uncharacterized protein</fullName>
    </submittedName>
</protein>
<dbReference type="Gramene" id="mRNA:HanXRQr2_Chr04g0188281">
    <property type="protein sequence ID" value="mRNA:HanXRQr2_Chr04g0188281"/>
    <property type="gene ID" value="HanXRQr2_Chr04g0188281"/>
</dbReference>
<reference evidence="1" key="1">
    <citation type="journal article" date="2017" name="Nature">
        <title>The sunflower genome provides insights into oil metabolism, flowering and Asterid evolution.</title>
        <authorList>
            <person name="Badouin H."/>
            <person name="Gouzy J."/>
            <person name="Grassa C.J."/>
            <person name="Murat F."/>
            <person name="Staton S.E."/>
            <person name="Cottret L."/>
            <person name="Lelandais-Briere C."/>
            <person name="Owens G.L."/>
            <person name="Carrere S."/>
            <person name="Mayjonade B."/>
            <person name="Legrand L."/>
            <person name="Gill N."/>
            <person name="Kane N.C."/>
            <person name="Bowers J.E."/>
            <person name="Hubner S."/>
            <person name="Bellec A."/>
            <person name="Berard A."/>
            <person name="Berges H."/>
            <person name="Blanchet N."/>
            <person name="Boniface M.C."/>
            <person name="Brunel D."/>
            <person name="Catrice O."/>
            <person name="Chaidir N."/>
            <person name="Claudel C."/>
            <person name="Donnadieu C."/>
            <person name="Faraut T."/>
            <person name="Fievet G."/>
            <person name="Helmstetter N."/>
            <person name="King M."/>
            <person name="Knapp S.J."/>
            <person name="Lai Z."/>
            <person name="Le Paslier M.C."/>
            <person name="Lippi Y."/>
            <person name="Lorenzon L."/>
            <person name="Mandel J.R."/>
            <person name="Marage G."/>
            <person name="Marchand G."/>
            <person name="Marquand E."/>
            <person name="Bret-Mestries E."/>
            <person name="Morien E."/>
            <person name="Nambeesan S."/>
            <person name="Nguyen T."/>
            <person name="Pegot-Espagnet P."/>
            <person name="Pouilly N."/>
            <person name="Raftis F."/>
            <person name="Sallet E."/>
            <person name="Schiex T."/>
            <person name="Thomas J."/>
            <person name="Vandecasteele C."/>
            <person name="Vares D."/>
            <person name="Vear F."/>
            <person name="Vautrin S."/>
            <person name="Crespi M."/>
            <person name="Mangin B."/>
            <person name="Burke J.M."/>
            <person name="Salse J."/>
            <person name="Munos S."/>
            <person name="Vincourt P."/>
            <person name="Rieseberg L.H."/>
            <person name="Langlade N.B."/>
        </authorList>
    </citation>
    <scope>NUCLEOTIDE SEQUENCE</scope>
    <source>
        <tissue evidence="1">Leaves</tissue>
    </source>
</reference>
<accession>A0A9K3NT00</accession>